<feature type="transmembrane region" description="Helical" evidence="3">
    <location>
        <begin position="181"/>
        <end position="204"/>
    </location>
</feature>
<evidence type="ECO:0000256" key="3">
    <source>
        <dbReference type="SAM" id="Phobius"/>
    </source>
</evidence>
<keyword evidence="8" id="KW-1185">Reference proteome</keyword>
<dbReference type="GeneTree" id="ENSGT01030000234868"/>
<dbReference type="InterPro" id="IPR035976">
    <property type="entry name" value="Sushi/SCR/CCP_sf"/>
</dbReference>
<dbReference type="Proteomes" id="UP000007303">
    <property type="component" value="Unassembled WGS sequence"/>
</dbReference>
<sequence>MVSCQMDRGPSLFSLCGLIYCVFQTVPFSIGDESACPCPKIPPVNLTEAPPTDCFQIDAKFRYKCKAGYVRKAGRSNLITCILKGHRAEWTQPDLLCIRDPKIGPTTKPTNPPLISDHTEFLNVSITSTTVTKTASVDPTWTSPTTSDSLPAGTSGFAIGGTNAPQGGKNNPPDFASQPKYIVSLCVGLVCVVALVGGLIYIFFFKSRASPAEQPLSAEQIPLGKRPIGVDGSPRFFN</sequence>
<keyword evidence="3" id="KW-0812">Transmembrane</keyword>
<dbReference type="SMR" id="A1YYP4"/>
<dbReference type="GO" id="GO:0042010">
    <property type="term" value="F:interleukin-15 receptor activity"/>
    <property type="evidence" value="ECO:0007669"/>
    <property type="project" value="InterPro"/>
</dbReference>
<dbReference type="InterPro" id="IPR042372">
    <property type="entry name" value="IL15RA"/>
</dbReference>
<reference evidence="8" key="1">
    <citation type="journal article" date="2004" name="Nature">
        <title>Genome duplication in the teleost fish Tetraodon nigroviridis reveals the early vertebrate proto-karyotype.</title>
        <authorList>
            <person name="Jaillon O."/>
            <person name="Aury J.-M."/>
            <person name="Brunet F."/>
            <person name="Petit J.-L."/>
            <person name="Stange-Thomann N."/>
            <person name="Mauceli E."/>
            <person name="Bouneau L."/>
            <person name="Fischer C."/>
            <person name="Ozouf-Costaz C."/>
            <person name="Bernot A."/>
            <person name="Nicaud S."/>
            <person name="Jaffe D."/>
            <person name="Fisher S."/>
            <person name="Lutfalla G."/>
            <person name="Dossat C."/>
            <person name="Segurens B."/>
            <person name="Dasilva C."/>
            <person name="Salanoubat M."/>
            <person name="Levy M."/>
            <person name="Boudet N."/>
            <person name="Castellano S."/>
            <person name="Anthouard V."/>
            <person name="Jubin C."/>
            <person name="Castelli V."/>
            <person name="Katinka M."/>
            <person name="Vacherie B."/>
            <person name="Biemont C."/>
            <person name="Skalli Z."/>
            <person name="Cattolico L."/>
            <person name="Poulain J."/>
            <person name="De Berardinis V."/>
            <person name="Cruaud C."/>
            <person name="Duprat S."/>
            <person name="Brottier P."/>
            <person name="Coutanceau J.-P."/>
            <person name="Gouzy J."/>
            <person name="Parra G."/>
            <person name="Lardier G."/>
            <person name="Chapple C."/>
            <person name="McKernan K.J."/>
            <person name="McEwan P."/>
            <person name="Bosak S."/>
            <person name="Kellis M."/>
            <person name="Volff J.-N."/>
            <person name="Guigo R."/>
            <person name="Zody M.C."/>
            <person name="Mesirov J."/>
            <person name="Lindblad-Toh K."/>
            <person name="Birren B."/>
            <person name="Nusbaum C."/>
            <person name="Kahn D."/>
            <person name="Robinson-Rechavi M."/>
            <person name="Laudet V."/>
            <person name="Schachter V."/>
            <person name="Quetier F."/>
            <person name="Saurin W."/>
            <person name="Scarpelli C."/>
            <person name="Wincker P."/>
            <person name="Lander E.S."/>
            <person name="Weissenbach J."/>
            <person name="Roest Crollius H."/>
        </authorList>
    </citation>
    <scope>NUCLEOTIDE SEQUENCE [LARGE SCALE GENOMIC DNA]</scope>
</reference>
<dbReference type="InterPro" id="IPR000436">
    <property type="entry name" value="Sushi_SCR_CCP_dom"/>
</dbReference>
<dbReference type="Gene3D" id="2.20.28.230">
    <property type="match status" value="1"/>
</dbReference>
<dbReference type="EMBL" id="EF165732">
    <property type="protein sequence ID" value="ABO15460.1"/>
    <property type="molecule type" value="mRNA"/>
</dbReference>
<gene>
    <name evidence="5" type="primary">IL-15RA</name>
</gene>
<dbReference type="Ensembl" id="ENSTNIT00000002190.1">
    <property type="protein sequence ID" value="ENSTNIP00000000644.1"/>
    <property type="gene ID" value="ENSTNIG00000001715.1"/>
</dbReference>
<evidence type="ECO:0000256" key="1">
    <source>
        <dbReference type="ARBA" id="ARBA00023157"/>
    </source>
</evidence>
<comment type="caution">
    <text evidence="2">Lacks conserved residue(s) required for the propagation of feature annotation.</text>
</comment>
<evidence type="ECO:0000313" key="5">
    <source>
        <dbReference type="EMBL" id="ABM46912.1"/>
    </source>
</evidence>
<feature type="domain" description="Sushi" evidence="4">
    <location>
        <begin position="34"/>
        <end position="99"/>
    </location>
</feature>
<dbReference type="SMART" id="SM00032">
    <property type="entry name" value="CCP"/>
    <property type="match status" value="1"/>
</dbReference>
<evidence type="ECO:0000313" key="8">
    <source>
        <dbReference type="Proteomes" id="UP000007303"/>
    </source>
</evidence>
<accession>A1YYP4</accession>
<keyword evidence="1" id="KW-1015">Disulfide bond</keyword>
<dbReference type="OMA" id="DESACPC"/>
<dbReference type="AlphaFoldDB" id="A1YYP4"/>
<protein>
    <submittedName>
        <fullName evidence="5">IL-15 receptor alpha chain</fullName>
    </submittedName>
    <submittedName>
        <fullName evidence="6">Interleukin 15 receptor alpha</fullName>
    </submittedName>
</protein>
<reference evidence="7" key="3">
    <citation type="submission" date="2025-05" db="UniProtKB">
        <authorList>
            <consortium name="Ensembl"/>
        </authorList>
    </citation>
    <scope>IDENTIFICATION</scope>
</reference>
<evidence type="ECO:0000259" key="4">
    <source>
        <dbReference type="PROSITE" id="PS50923"/>
    </source>
</evidence>
<evidence type="ECO:0000256" key="2">
    <source>
        <dbReference type="PROSITE-ProRule" id="PRU00302"/>
    </source>
</evidence>
<keyword evidence="3" id="KW-0472">Membrane</keyword>
<evidence type="ECO:0000313" key="6">
    <source>
        <dbReference type="EMBL" id="ABO15460.1"/>
    </source>
</evidence>
<dbReference type="PROSITE" id="PS50923">
    <property type="entry name" value="SUSHI"/>
    <property type="match status" value="1"/>
</dbReference>
<keyword evidence="2" id="KW-0768">Sushi</keyword>
<evidence type="ECO:0000313" key="7">
    <source>
        <dbReference type="Ensembl" id="ENSTNIP00000000644.1"/>
    </source>
</evidence>
<dbReference type="EMBL" id="EF143577">
    <property type="protein sequence ID" value="ABM46912.1"/>
    <property type="molecule type" value="mRNA"/>
</dbReference>
<dbReference type="PANTHER" id="PTHR15060:SF0">
    <property type="entry name" value="INTERLEUKIN-15 RECEPTOR SUBUNIT ALPHA"/>
    <property type="match status" value="1"/>
</dbReference>
<proteinExistence type="evidence at transcript level"/>
<name>A1YYP4_TETNG</name>
<dbReference type="HOGENOM" id="CLU_1165543_0_0_1"/>
<keyword evidence="3" id="KW-1133">Transmembrane helix</keyword>
<dbReference type="PANTHER" id="PTHR15060">
    <property type="entry name" value="INTERLEUKIN-15 RECEPTOR SUBUNIT ALPHA"/>
    <property type="match status" value="1"/>
</dbReference>
<keyword evidence="5" id="KW-0675">Receptor</keyword>
<organism evidence="5">
    <name type="scientific">Tetraodon nigroviridis</name>
    <name type="common">Spotted green pufferfish</name>
    <name type="synonym">Chelonodon nigroviridis</name>
    <dbReference type="NCBI Taxonomy" id="99883"/>
    <lineage>
        <taxon>Eukaryota</taxon>
        <taxon>Metazoa</taxon>
        <taxon>Chordata</taxon>
        <taxon>Craniata</taxon>
        <taxon>Vertebrata</taxon>
        <taxon>Euteleostomi</taxon>
        <taxon>Actinopterygii</taxon>
        <taxon>Neopterygii</taxon>
        <taxon>Teleostei</taxon>
        <taxon>Neoteleostei</taxon>
        <taxon>Acanthomorphata</taxon>
        <taxon>Eupercaria</taxon>
        <taxon>Tetraodontiformes</taxon>
        <taxon>Tetradontoidea</taxon>
        <taxon>Tetraodontidae</taxon>
        <taxon>Tetraodon</taxon>
    </lineage>
</organism>
<reference evidence="5" key="2">
    <citation type="submission" date="2006-11" db="EMBL/GenBank/DDBJ databases">
        <title>Identification and characterization of a putative CD25 molecule from teleost fish.</title>
        <authorList>
            <person name="Shao J."/>
            <person name="Fang W."/>
            <person name="Xiang L."/>
        </authorList>
    </citation>
    <scope>NUCLEOTIDE SEQUENCE</scope>
</reference>
<dbReference type="SUPFAM" id="SSF57535">
    <property type="entry name" value="Complement control module/SCR domain"/>
    <property type="match status" value="1"/>
</dbReference>